<keyword evidence="4" id="KW-0645">Protease</keyword>
<keyword evidence="4" id="KW-0378">Hydrolase</keyword>
<evidence type="ECO:0000313" key="4">
    <source>
        <dbReference type="EMBL" id="MBC5623351.1"/>
    </source>
</evidence>
<dbReference type="PANTHER" id="PTHR38478">
    <property type="entry name" value="PEPTIDASE M1A AND M12B"/>
    <property type="match status" value="1"/>
</dbReference>
<protein>
    <submittedName>
        <fullName evidence="4">Zinc-dependent metalloprotease</fullName>
    </submittedName>
</protein>
<organism evidence="4 5">
    <name type="scientific">Butyricimonas hominis</name>
    <dbReference type="NCBI Taxonomy" id="2763032"/>
    <lineage>
        <taxon>Bacteria</taxon>
        <taxon>Pseudomonadati</taxon>
        <taxon>Bacteroidota</taxon>
        <taxon>Bacteroidia</taxon>
        <taxon>Bacteroidales</taxon>
        <taxon>Odoribacteraceae</taxon>
        <taxon>Butyricimonas</taxon>
    </lineage>
</organism>
<dbReference type="PANTHER" id="PTHR38478:SF1">
    <property type="entry name" value="ZINC DEPENDENT METALLOPROTEASE DOMAIN LIPOPROTEIN"/>
    <property type="match status" value="1"/>
</dbReference>
<dbReference type="Proteomes" id="UP000646484">
    <property type="component" value="Unassembled WGS sequence"/>
</dbReference>
<feature type="domain" description="EcxA zinc-binding" evidence="1">
    <location>
        <begin position="422"/>
        <end position="728"/>
    </location>
</feature>
<dbReference type="InterPro" id="IPR034032">
    <property type="entry name" value="Zn_MMP-like_bac"/>
</dbReference>
<dbReference type="CDD" id="cd04276">
    <property type="entry name" value="ZnMc_MMP_like_2"/>
    <property type="match status" value="1"/>
</dbReference>
<dbReference type="EMBL" id="JACOOH010000010">
    <property type="protein sequence ID" value="MBC5623351.1"/>
    <property type="molecule type" value="Genomic_DNA"/>
</dbReference>
<evidence type="ECO:0000259" key="3">
    <source>
        <dbReference type="Pfam" id="PF17162"/>
    </source>
</evidence>
<gene>
    <name evidence="4" type="ORF">H8S64_19835</name>
</gene>
<dbReference type="SUPFAM" id="SSF55486">
    <property type="entry name" value="Metalloproteases ('zincins'), catalytic domain"/>
    <property type="match status" value="1"/>
</dbReference>
<dbReference type="InterPro" id="IPR033413">
    <property type="entry name" value="DUF5117"/>
</dbReference>
<dbReference type="RefSeq" id="WP_186978420.1">
    <property type="nucleotide sequence ID" value="NZ_JACOOH010000010.1"/>
</dbReference>
<dbReference type="InterPro" id="IPR033428">
    <property type="entry name" value="DUF5118"/>
</dbReference>
<reference evidence="4 5" key="1">
    <citation type="submission" date="2020-08" db="EMBL/GenBank/DDBJ databases">
        <title>Genome public.</title>
        <authorList>
            <person name="Liu C."/>
            <person name="Sun Q."/>
        </authorList>
    </citation>
    <scope>NUCLEOTIDE SEQUENCE [LARGE SCALE GENOMIC DNA]</scope>
    <source>
        <strain evidence="4 5">NSJ-56</strain>
    </source>
</reference>
<proteinExistence type="predicted"/>
<dbReference type="Pfam" id="PF17162">
    <property type="entry name" value="DUF5118"/>
    <property type="match status" value="1"/>
</dbReference>
<dbReference type="Pfam" id="PF16313">
    <property type="entry name" value="DUF4953"/>
    <property type="match status" value="1"/>
</dbReference>
<dbReference type="Pfam" id="PF17148">
    <property type="entry name" value="DUF5117"/>
    <property type="match status" value="1"/>
</dbReference>
<accession>A0ABR7D5Y6</accession>
<dbReference type="Gene3D" id="3.40.390.10">
    <property type="entry name" value="Collagenase (Catalytic Domain)"/>
    <property type="match status" value="1"/>
</dbReference>
<sequence length="869" mass="99806">MILKSIVFVFIFLSLSVVSAEGKGRKKKQATKEVKTESAYQRFFKGKSCETKRGLITLHKMDGKIYFELPLNLLGKEMLLGSTISEITNNDFGSVGEKPKEPLHVVFTRQDSIISLREVSAIYYTTEEGIRKRLEESFKPAIILNLPVKVYSEDSTAVVLDLTDFLLSDNEGLSPFSQFAPINSGRRRVDKEFVKKNSFIGEIKAFEDNFSIRSSLSYLVTVRNQERVLFQKVPFTAVMTRSFILLPEEPMRPRMADPRIAIFYQAKYEFNSKKSGVDFRYYANRWRLEPVDEAAYRAGQLTDVKKSIVFYVDNAFPESWKKYIKQGVEEWQKAFEKIGLKNAIIAKDFPKNDPEFDPENLKYSCVRYSPSWTPNAMGPSWTDPRTGEIINASVYFYHNIAQLIQNWRFVQTAQADADVRRMQLPEELLGESIRYAIAHEVGHCLGFMHNMSASAAIPTDSLRSPSYTQKYGTTHSIMDYARNNYVAQPGDKERGVKLTPPHLGLYDYFTIKWLYTPLLDEKTTDEEVPVLDRWIGEKAGDPVYRYGRQQINSRWDPSSFEEDLGDDPMKSSAYGIKNLKYILANLNEWVGAEDKDYAFRQQIYNEIVMQYFRYLNNVIFNIGGIYLNEKYAGDPIPAYALVPKARQKEALVFLLDQLKEMAWIDAKDFKDGLPLMSDISGDMENAIFRGLLSRLNALAVCMEQSKEEAYSTREYMNDLYEFIMAPTKKRNSLSEIEKRLQIKYLSFLVSASGVEVKGMGGSPFAFSRDGMIEVMDYVQENSRNIYGELPDEYLGMFARRGCCFAPEEISGFGRTTNLNRPNVSIGTDCFLMLKKTLALLKSRMNTATEDTRLHYQLLVYKLEKVFKNN</sequence>
<evidence type="ECO:0000313" key="5">
    <source>
        <dbReference type="Proteomes" id="UP000646484"/>
    </source>
</evidence>
<name>A0ABR7D5Y6_9BACT</name>
<comment type="caution">
    <text evidence="4">The sequence shown here is derived from an EMBL/GenBank/DDBJ whole genome shotgun (WGS) entry which is preliminary data.</text>
</comment>
<dbReference type="InterPro" id="IPR032534">
    <property type="entry name" value="EcxA_zinc-bd"/>
</dbReference>
<feature type="domain" description="DUF5118" evidence="3">
    <location>
        <begin position="38"/>
        <end position="86"/>
    </location>
</feature>
<evidence type="ECO:0000259" key="1">
    <source>
        <dbReference type="Pfam" id="PF16313"/>
    </source>
</evidence>
<evidence type="ECO:0000259" key="2">
    <source>
        <dbReference type="Pfam" id="PF17148"/>
    </source>
</evidence>
<keyword evidence="5" id="KW-1185">Reference proteome</keyword>
<dbReference type="InterPro" id="IPR024079">
    <property type="entry name" value="MetalloPept_cat_dom_sf"/>
</dbReference>
<keyword evidence="4" id="KW-0482">Metalloprotease</keyword>
<feature type="domain" description="DUF5117" evidence="2">
    <location>
        <begin position="105"/>
        <end position="290"/>
    </location>
</feature>
<dbReference type="GO" id="GO:0008237">
    <property type="term" value="F:metallopeptidase activity"/>
    <property type="evidence" value="ECO:0007669"/>
    <property type="project" value="UniProtKB-KW"/>
</dbReference>